<organism evidence="2 3">
    <name type="scientific">Trichostrongylus colubriformis</name>
    <name type="common">Black scour worm</name>
    <dbReference type="NCBI Taxonomy" id="6319"/>
    <lineage>
        <taxon>Eukaryota</taxon>
        <taxon>Metazoa</taxon>
        <taxon>Ecdysozoa</taxon>
        <taxon>Nematoda</taxon>
        <taxon>Chromadorea</taxon>
        <taxon>Rhabditida</taxon>
        <taxon>Rhabditina</taxon>
        <taxon>Rhabditomorpha</taxon>
        <taxon>Strongyloidea</taxon>
        <taxon>Trichostrongylidae</taxon>
        <taxon>Trichostrongylus</taxon>
    </lineage>
</organism>
<dbReference type="EMBL" id="WIXE01022668">
    <property type="protein sequence ID" value="KAK5967280.1"/>
    <property type="molecule type" value="Genomic_DNA"/>
</dbReference>
<evidence type="ECO:0000313" key="2">
    <source>
        <dbReference type="EMBL" id="KAK5967280.1"/>
    </source>
</evidence>
<keyword evidence="1" id="KW-0812">Transmembrane</keyword>
<evidence type="ECO:0000313" key="3">
    <source>
        <dbReference type="Proteomes" id="UP001331761"/>
    </source>
</evidence>
<accession>A0AAN8EZ02</accession>
<keyword evidence="1" id="KW-1133">Transmembrane helix</keyword>
<protein>
    <submittedName>
        <fullName evidence="2">Uncharacterized protein</fullName>
    </submittedName>
</protein>
<dbReference type="AlphaFoldDB" id="A0AAN8EZ02"/>
<reference evidence="2 3" key="1">
    <citation type="submission" date="2019-10" db="EMBL/GenBank/DDBJ databases">
        <title>Assembly and Annotation for the nematode Trichostrongylus colubriformis.</title>
        <authorList>
            <person name="Martin J."/>
        </authorList>
    </citation>
    <scope>NUCLEOTIDE SEQUENCE [LARGE SCALE GENOMIC DNA]</scope>
    <source>
        <strain evidence="2">G859</strain>
        <tissue evidence="2">Whole worm</tissue>
    </source>
</reference>
<name>A0AAN8EZ02_TRICO</name>
<dbReference type="Proteomes" id="UP001331761">
    <property type="component" value="Unassembled WGS sequence"/>
</dbReference>
<sequence>MLHCYTGLVRILENLWLYSVSGGFFWYIVLVIRFRFTESILCYDNYIKTDKRVADLSDEYVCVAYYDFARKDDNVTIEKSAFEFSYDNTIEPLPDSSPFCKIIDHTDVNNPEPVDGDREAILPGVKQGQARCYCSTAKVCNVRSESFEAYLSKAGP</sequence>
<keyword evidence="3" id="KW-1185">Reference proteome</keyword>
<comment type="caution">
    <text evidence="2">The sequence shown here is derived from an EMBL/GenBank/DDBJ whole genome shotgun (WGS) entry which is preliminary data.</text>
</comment>
<proteinExistence type="predicted"/>
<evidence type="ECO:0000256" key="1">
    <source>
        <dbReference type="SAM" id="Phobius"/>
    </source>
</evidence>
<gene>
    <name evidence="2" type="ORF">GCK32_017634</name>
</gene>
<feature type="non-terminal residue" evidence="2">
    <location>
        <position position="156"/>
    </location>
</feature>
<keyword evidence="1" id="KW-0472">Membrane</keyword>
<feature type="transmembrane region" description="Helical" evidence="1">
    <location>
        <begin position="15"/>
        <end position="34"/>
    </location>
</feature>